<evidence type="ECO:0000313" key="2">
    <source>
        <dbReference type="Proteomes" id="UP000621510"/>
    </source>
</evidence>
<accession>A0ABS1Q987</accession>
<organism evidence="1 2">
    <name type="scientific">Streptomyces endocoffeicus</name>
    <dbReference type="NCBI Taxonomy" id="2898945"/>
    <lineage>
        <taxon>Bacteria</taxon>
        <taxon>Bacillati</taxon>
        <taxon>Actinomycetota</taxon>
        <taxon>Actinomycetes</taxon>
        <taxon>Kitasatosporales</taxon>
        <taxon>Streptomycetaceae</taxon>
        <taxon>Streptomyces</taxon>
    </lineage>
</organism>
<dbReference type="RefSeq" id="WP_201858236.1">
    <property type="nucleotide sequence ID" value="NZ_JAERRG010000052.1"/>
</dbReference>
<keyword evidence="2" id="KW-1185">Reference proteome</keyword>
<dbReference type="Proteomes" id="UP000621510">
    <property type="component" value="Unassembled WGS sequence"/>
</dbReference>
<protein>
    <submittedName>
        <fullName evidence="1">Uncharacterized protein</fullName>
    </submittedName>
</protein>
<dbReference type="EMBL" id="JAERRG010000052">
    <property type="protein sequence ID" value="MBL1120476.1"/>
    <property type="molecule type" value="Genomic_DNA"/>
</dbReference>
<name>A0ABS1Q987_9ACTN</name>
<gene>
    <name evidence="1" type="ORF">JK364_50530</name>
</gene>
<evidence type="ECO:0000313" key="1">
    <source>
        <dbReference type="EMBL" id="MBL1120476.1"/>
    </source>
</evidence>
<comment type="caution">
    <text evidence="1">The sequence shown here is derived from an EMBL/GenBank/DDBJ whole genome shotgun (WGS) entry which is preliminary data.</text>
</comment>
<reference evidence="1 2" key="1">
    <citation type="submission" date="2021-01" db="EMBL/GenBank/DDBJ databases">
        <title>WGS of actinomycetes isolated from Thailand.</title>
        <authorList>
            <person name="Thawai C."/>
        </authorList>
    </citation>
    <scope>NUCLEOTIDE SEQUENCE [LARGE SCALE GENOMIC DNA]</scope>
    <source>
        <strain evidence="1 2">CA3R110</strain>
    </source>
</reference>
<proteinExistence type="predicted"/>
<sequence length="75" mass="8596">MEPAVVTVELGNAQRFDRSLDMWERNVPVTTTRPVGTLIAQTLNGQEQWFELTNVRLHDGTFAAEPIDRCRSPRR</sequence>